<feature type="region of interest" description="Disordered" evidence="1">
    <location>
        <begin position="83"/>
        <end position="127"/>
    </location>
</feature>
<feature type="transmembrane region" description="Helical" evidence="2">
    <location>
        <begin position="169"/>
        <end position="190"/>
    </location>
</feature>
<feature type="compositionally biased region" description="Low complexity" evidence="1">
    <location>
        <begin position="213"/>
        <end position="227"/>
    </location>
</feature>
<accession>A0AAU7FPZ9</accession>
<evidence type="ECO:0000313" key="4">
    <source>
        <dbReference type="EMBL" id="XBM06052.1"/>
    </source>
</evidence>
<proteinExistence type="predicted"/>
<feature type="domain" description="SPOR" evidence="3">
    <location>
        <begin position="244"/>
        <end position="302"/>
    </location>
</feature>
<organism evidence="4">
    <name type="scientific">Bacillus sp. BS1807G30</name>
    <dbReference type="NCBI Taxonomy" id="3153756"/>
    <lineage>
        <taxon>Bacteria</taxon>
        <taxon>Bacillati</taxon>
        <taxon>Bacillota</taxon>
        <taxon>Bacilli</taxon>
        <taxon>Bacillales</taxon>
        <taxon>Bacillaceae</taxon>
        <taxon>Bacillus</taxon>
    </lineage>
</organism>
<dbReference type="Pfam" id="PF05036">
    <property type="entry name" value="SPOR"/>
    <property type="match status" value="1"/>
</dbReference>
<keyword evidence="2" id="KW-0812">Transmembrane</keyword>
<evidence type="ECO:0000256" key="1">
    <source>
        <dbReference type="SAM" id="MobiDB-lite"/>
    </source>
</evidence>
<feature type="compositionally biased region" description="Basic and acidic residues" evidence="1">
    <location>
        <begin position="83"/>
        <end position="95"/>
    </location>
</feature>
<feature type="region of interest" description="Disordered" evidence="1">
    <location>
        <begin position="194"/>
        <end position="239"/>
    </location>
</feature>
<sequence>MAIFSDEKIGEHFLNLPTKVLFFFLLAMLKCETERRTGYIRAISLDRKVFLTNNVRKRGMTVKKRQAKKQGLKVNINGKEEMLHGEEHQPQKQQEDQVTFSNWEEKRQSEQETAASEEEPSKPKEEDFQWDDAADHIYHSDPKVVTPYQKKKGSFDQKFSKNRGPFKRVMTTIVFAVVLGTGLGVFALSLSKDGSANPSGGDHISVSASGSEPSAKAGGDAPPADLADTSKDNEGEKSASGHFSTFVVQAGKFSSEKGADDLVDSLKEAGYAGKKVSMDDGYYVIAGLATEQGMTSAVGKKLIDQHFEAWGGKELSFQVPDELTGLIEKASVLSSKVIAGEDVDQKEVTQLISELENAKTTDAPAKSSLLKAVQLLNDPSAENGWKSQQALLDQLNT</sequence>
<dbReference type="EMBL" id="CP157353">
    <property type="protein sequence ID" value="XBM06052.1"/>
    <property type="molecule type" value="Genomic_DNA"/>
</dbReference>
<evidence type="ECO:0000256" key="2">
    <source>
        <dbReference type="SAM" id="Phobius"/>
    </source>
</evidence>
<feature type="compositionally biased region" description="Basic and acidic residues" evidence="1">
    <location>
        <begin position="228"/>
        <end position="239"/>
    </location>
</feature>
<dbReference type="AlphaFoldDB" id="A0AAU7FPZ9"/>
<gene>
    <name evidence="4" type="ORF">ABG082_12605</name>
</gene>
<keyword evidence="2" id="KW-0472">Membrane</keyword>
<reference evidence="4" key="1">
    <citation type="submission" date="2024-05" db="EMBL/GenBank/DDBJ databases">
        <authorList>
            <person name="Liu Z."/>
        </authorList>
    </citation>
    <scope>NUCLEOTIDE SEQUENCE</scope>
    <source>
        <strain evidence="4">BS1807G30</strain>
    </source>
</reference>
<dbReference type="RefSeq" id="WP_336619535.1">
    <property type="nucleotide sequence ID" value="NZ_CP157353.1"/>
</dbReference>
<dbReference type="InterPro" id="IPR007730">
    <property type="entry name" value="SPOR-like_dom"/>
</dbReference>
<dbReference type="InterPro" id="IPR036680">
    <property type="entry name" value="SPOR-like_sf"/>
</dbReference>
<protein>
    <submittedName>
        <fullName evidence="4">SPOR domain-containing protein</fullName>
    </submittedName>
</protein>
<name>A0AAU7FPZ9_9BACI</name>
<keyword evidence="2" id="KW-1133">Transmembrane helix</keyword>
<dbReference type="Gene3D" id="3.30.70.1070">
    <property type="entry name" value="Sporulation related repeat"/>
    <property type="match status" value="1"/>
</dbReference>
<dbReference type="GO" id="GO:0042834">
    <property type="term" value="F:peptidoglycan binding"/>
    <property type="evidence" value="ECO:0007669"/>
    <property type="project" value="InterPro"/>
</dbReference>
<evidence type="ECO:0000259" key="3">
    <source>
        <dbReference type="Pfam" id="PF05036"/>
    </source>
</evidence>
<dbReference type="SUPFAM" id="SSF110997">
    <property type="entry name" value="Sporulation related repeat"/>
    <property type="match status" value="1"/>
</dbReference>